<feature type="region of interest" description="Disordered" evidence="1">
    <location>
        <begin position="106"/>
        <end position="131"/>
    </location>
</feature>
<gene>
    <name evidence="3" type="ORF">SAMN05443665_10302</name>
</gene>
<dbReference type="AlphaFoldDB" id="A0A239MNC8"/>
<dbReference type="InterPro" id="IPR043917">
    <property type="entry name" value="DUF5753"/>
</dbReference>
<sequence>MWEDLNEDGHPVSIWFDWPQQESEAAELVTWQHTIVPGLLQTPAYAHAFLSSDEAVEARMARQIILTRTDAPPTALTALLSDGVLTHLVGSPEVMREQIEHLVSLSESPTSPFATWRPLTPRQGPSPSTSP</sequence>
<dbReference type="Pfam" id="PF19054">
    <property type="entry name" value="DUF5753"/>
    <property type="match status" value="1"/>
</dbReference>
<proteinExistence type="predicted"/>
<dbReference type="OrthoDB" id="3469353at2"/>
<evidence type="ECO:0000313" key="3">
    <source>
        <dbReference type="EMBL" id="SNT43990.1"/>
    </source>
</evidence>
<evidence type="ECO:0000313" key="4">
    <source>
        <dbReference type="Proteomes" id="UP000198318"/>
    </source>
</evidence>
<accession>A0A239MNC8</accession>
<evidence type="ECO:0000256" key="1">
    <source>
        <dbReference type="SAM" id="MobiDB-lite"/>
    </source>
</evidence>
<dbReference type="Proteomes" id="UP000198318">
    <property type="component" value="Unassembled WGS sequence"/>
</dbReference>
<keyword evidence="4" id="KW-1185">Reference proteome</keyword>
<dbReference type="RefSeq" id="WP_089328858.1">
    <property type="nucleotide sequence ID" value="NZ_FZOR01000030.1"/>
</dbReference>
<organism evidence="3 4">
    <name type="scientific">Actinomadura meyerae</name>
    <dbReference type="NCBI Taxonomy" id="240840"/>
    <lineage>
        <taxon>Bacteria</taxon>
        <taxon>Bacillati</taxon>
        <taxon>Actinomycetota</taxon>
        <taxon>Actinomycetes</taxon>
        <taxon>Streptosporangiales</taxon>
        <taxon>Thermomonosporaceae</taxon>
        <taxon>Actinomadura</taxon>
    </lineage>
</organism>
<feature type="domain" description="DUF5753" evidence="2">
    <location>
        <begin position="21"/>
        <end position="110"/>
    </location>
</feature>
<name>A0A239MNC8_9ACTN</name>
<protein>
    <recommendedName>
        <fullName evidence="2">DUF5753 domain-containing protein</fullName>
    </recommendedName>
</protein>
<reference evidence="3 4" key="1">
    <citation type="submission" date="2017-06" db="EMBL/GenBank/DDBJ databases">
        <authorList>
            <person name="Kim H.J."/>
            <person name="Triplett B.A."/>
        </authorList>
    </citation>
    <scope>NUCLEOTIDE SEQUENCE [LARGE SCALE GENOMIC DNA]</scope>
    <source>
        <strain evidence="3 4">DSM 44715</strain>
    </source>
</reference>
<dbReference type="EMBL" id="FZOR01000030">
    <property type="protein sequence ID" value="SNT43990.1"/>
    <property type="molecule type" value="Genomic_DNA"/>
</dbReference>
<evidence type="ECO:0000259" key="2">
    <source>
        <dbReference type="Pfam" id="PF19054"/>
    </source>
</evidence>